<comment type="similarity">
    <text evidence="3">Belongs to the TO family.</text>
</comment>
<keyword evidence="6" id="KW-1185">Reference proteome</keyword>
<evidence type="ECO:0000256" key="2">
    <source>
        <dbReference type="ARBA" id="ARBA00023108"/>
    </source>
</evidence>
<sequence length="563" mass="64433">MLLTLALIALIANSQAAKFPKNWVACKKGDPDMNQCLVGAIQNALSDLMTGNRKLGILPVDPLHFTHLTIDQGSGPVSITLDFFDLDVIGLKNVKIERVQNDWKDMIIELSVPKLTLEGKYKVNGKVMVLPINGDGPCILELDNFKAKAYLKYTIKNDGNKSFYNLDSFKFNFDVDLMKMKYDNLFNGDKALGDNMNLFLNENWREILHELKSAISRAFSAAFKQIGNRIFSKIDAGQISPPCLKLQLLWQKGRKGNVESHLQKGEGSIILKILISFILAKSELEGTFNIKESFFQERRRFFPPRQLILNRSLFFFSQLPYRMLWPIFLSILLVVEAKLPREWKVCQNSDPVYNECLRKAINDAFGRLINGHKGLGVTSMDPLRFEHIYIDQGSGPVSIKLEFFDTDVKNLKSMHTVHLVNDWKIMKSNLTVRDPVIIEGKYRINGKVLVLPIIGEGHFKLSLDNVKANTFISYVMKNIKGKVYFQIEKLKYHFDTDKLKLRFDNLFNGDRTLGDNMNNFLNEHWREILNELKPSVSVAFGEAFKQIGNRILSKIEAKEIYLP</sequence>
<dbReference type="InterPro" id="IPR010562">
    <property type="entry name" value="Haemolymph_juvenile_hormone-bd"/>
</dbReference>
<protein>
    <recommendedName>
        <fullName evidence="7">Takeout</fullName>
    </recommendedName>
</protein>
<dbReference type="GO" id="GO:0005615">
    <property type="term" value="C:extracellular space"/>
    <property type="evidence" value="ECO:0007669"/>
    <property type="project" value="TreeGrafter"/>
</dbReference>
<dbReference type="InterPro" id="IPR038606">
    <property type="entry name" value="To_sf"/>
</dbReference>
<evidence type="ECO:0000313" key="5">
    <source>
        <dbReference type="EnsemblMetazoa" id="XP_024085474.1"/>
    </source>
</evidence>
<evidence type="ECO:0000256" key="4">
    <source>
        <dbReference type="SAM" id="SignalP"/>
    </source>
</evidence>
<keyword evidence="2" id="KW-0090">Biological rhythms</keyword>
<evidence type="ECO:0008006" key="7">
    <source>
        <dbReference type="Google" id="ProtNLM"/>
    </source>
</evidence>
<dbReference type="FunFam" id="3.15.10.30:FF:000001">
    <property type="entry name" value="Takeout-like protein 1"/>
    <property type="match status" value="2"/>
</dbReference>
<reference evidence="5" key="1">
    <citation type="submission" date="2022-01" db="UniProtKB">
        <authorList>
            <consortium name="EnsemblMetazoa"/>
        </authorList>
    </citation>
    <scope>IDENTIFICATION</scope>
</reference>
<organism evidence="5 6">
    <name type="scientific">Cimex lectularius</name>
    <name type="common">Bed bug</name>
    <name type="synonym">Acanthia lectularia</name>
    <dbReference type="NCBI Taxonomy" id="79782"/>
    <lineage>
        <taxon>Eukaryota</taxon>
        <taxon>Metazoa</taxon>
        <taxon>Ecdysozoa</taxon>
        <taxon>Arthropoda</taxon>
        <taxon>Hexapoda</taxon>
        <taxon>Insecta</taxon>
        <taxon>Pterygota</taxon>
        <taxon>Neoptera</taxon>
        <taxon>Paraneoptera</taxon>
        <taxon>Hemiptera</taxon>
        <taxon>Heteroptera</taxon>
        <taxon>Panheteroptera</taxon>
        <taxon>Cimicomorpha</taxon>
        <taxon>Cimicidae</taxon>
        <taxon>Cimex</taxon>
    </lineage>
</organism>
<dbReference type="GO" id="GO:0007623">
    <property type="term" value="P:circadian rhythm"/>
    <property type="evidence" value="ECO:0007669"/>
    <property type="project" value="UniProtKB-ARBA"/>
</dbReference>
<name>A0A8I6ST11_CIMLE</name>
<feature type="signal peptide" evidence="4">
    <location>
        <begin position="1"/>
        <end position="16"/>
    </location>
</feature>
<evidence type="ECO:0000256" key="1">
    <source>
        <dbReference type="ARBA" id="ARBA00022729"/>
    </source>
</evidence>
<proteinExistence type="inferred from homology"/>
<dbReference type="RefSeq" id="XP_024085474.1">
    <property type="nucleotide sequence ID" value="XM_024229706.1"/>
</dbReference>
<keyword evidence="1 4" id="KW-0732">Signal</keyword>
<dbReference type="EnsemblMetazoa" id="XM_024229706.1">
    <property type="protein sequence ID" value="XP_024085474.1"/>
    <property type="gene ID" value="LOC106661796"/>
</dbReference>
<accession>A0A8I6ST11</accession>
<dbReference type="OrthoDB" id="8186595at2759"/>
<dbReference type="SMART" id="SM00700">
    <property type="entry name" value="JHBP"/>
    <property type="match status" value="2"/>
</dbReference>
<dbReference type="KEGG" id="clec:106661796"/>
<dbReference type="GeneID" id="106661796"/>
<evidence type="ECO:0000256" key="3">
    <source>
        <dbReference type="ARBA" id="ARBA00060902"/>
    </source>
</evidence>
<dbReference type="Proteomes" id="UP000494040">
    <property type="component" value="Unassembled WGS sequence"/>
</dbReference>
<dbReference type="OMA" id="VEVNPSH"/>
<dbReference type="PANTHER" id="PTHR11008">
    <property type="entry name" value="PROTEIN TAKEOUT-LIKE PROTEIN"/>
    <property type="match status" value="1"/>
</dbReference>
<feature type="chain" id="PRO_5035288329" description="Takeout" evidence="4">
    <location>
        <begin position="17"/>
        <end position="563"/>
    </location>
</feature>
<dbReference type="PANTHER" id="PTHR11008:SF40">
    <property type="entry name" value="PROTEIN TAKEOUT"/>
    <property type="match status" value="1"/>
</dbReference>
<dbReference type="Pfam" id="PF06585">
    <property type="entry name" value="JHBP"/>
    <property type="match status" value="2"/>
</dbReference>
<evidence type="ECO:0000313" key="6">
    <source>
        <dbReference type="Proteomes" id="UP000494040"/>
    </source>
</evidence>
<dbReference type="AlphaFoldDB" id="A0A8I6ST11"/>
<dbReference type="Gene3D" id="3.15.10.30">
    <property type="entry name" value="Haemolymph juvenile hormone binding protein"/>
    <property type="match status" value="2"/>
</dbReference>